<sequence>MENRSAHFIKPELVDQPSAPIVASSNVPPSACRLPHSLPSSKIVPAIQFVTHCEIPFCPPLDNAIPMLTSYSTKIHPLFKLTSLSIVPAIQFVTHGEIPLCPLLDNGIPMLTSYSTKIHPLFKLTSLS</sequence>
<protein>
    <submittedName>
        <fullName evidence="1">Uncharacterized protein</fullName>
    </submittedName>
</protein>
<dbReference type="EMBL" id="JABFAF010000010">
    <property type="protein sequence ID" value="MBA0868860.1"/>
    <property type="molecule type" value="Genomic_DNA"/>
</dbReference>
<evidence type="ECO:0000313" key="1">
    <source>
        <dbReference type="EMBL" id="MBA0868860.1"/>
    </source>
</evidence>
<proteinExistence type="predicted"/>
<gene>
    <name evidence="1" type="ORF">Goshw_019668</name>
</gene>
<evidence type="ECO:0000313" key="2">
    <source>
        <dbReference type="Proteomes" id="UP000593576"/>
    </source>
</evidence>
<reference evidence="1 2" key="1">
    <citation type="journal article" date="2019" name="Genome Biol. Evol.">
        <title>Insights into the evolution of the New World diploid cottons (Gossypium, subgenus Houzingenia) based on genome sequencing.</title>
        <authorList>
            <person name="Grover C.E."/>
            <person name="Arick M.A. 2nd"/>
            <person name="Thrash A."/>
            <person name="Conover J.L."/>
            <person name="Sanders W.S."/>
            <person name="Peterson D.G."/>
            <person name="Frelichowski J.E."/>
            <person name="Scheffler J.A."/>
            <person name="Scheffler B.E."/>
            <person name="Wendel J.F."/>
        </authorList>
    </citation>
    <scope>NUCLEOTIDE SEQUENCE [LARGE SCALE GENOMIC DNA]</scope>
    <source>
        <strain evidence="1">1</strain>
        <tissue evidence="1">Leaf</tissue>
    </source>
</reference>
<accession>A0A7J9MD36</accession>
<dbReference type="Proteomes" id="UP000593576">
    <property type="component" value="Unassembled WGS sequence"/>
</dbReference>
<organism evidence="1 2">
    <name type="scientific">Gossypium schwendimanii</name>
    <name type="common">Cotton</name>
    <dbReference type="NCBI Taxonomy" id="34291"/>
    <lineage>
        <taxon>Eukaryota</taxon>
        <taxon>Viridiplantae</taxon>
        <taxon>Streptophyta</taxon>
        <taxon>Embryophyta</taxon>
        <taxon>Tracheophyta</taxon>
        <taxon>Spermatophyta</taxon>
        <taxon>Magnoliopsida</taxon>
        <taxon>eudicotyledons</taxon>
        <taxon>Gunneridae</taxon>
        <taxon>Pentapetalae</taxon>
        <taxon>rosids</taxon>
        <taxon>malvids</taxon>
        <taxon>Malvales</taxon>
        <taxon>Malvaceae</taxon>
        <taxon>Malvoideae</taxon>
        <taxon>Gossypium</taxon>
    </lineage>
</organism>
<name>A0A7J9MD36_GOSSC</name>
<comment type="caution">
    <text evidence="1">The sequence shown here is derived from an EMBL/GenBank/DDBJ whole genome shotgun (WGS) entry which is preliminary data.</text>
</comment>
<keyword evidence="2" id="KW-1185">Reference proteome</keyword>
<dbReference type="AlphaFoldDB" id="A0A7J9MD36"/>